<sequence length="107" mass="11933">MAKVPQQYYDTCAWVRHHYTQSGASVARTTLLRDRARPVYTLPMSKPSLDFVIELFPPPADNMAAVVSAHSAAQPPRSDTTKDTLENLYNRLLARIADETAMPDTAK</sequence>
<dbReference type="EMBL" id="CALQ01001858">
    <property type="protein sequence ID" value="CCM19664.1"/>
    <property type="molecule type" value="Genomic_DNA"/>
</dbReference>
<reference evidence="1" key="1">
    <citation type="submission" date="2012-08" db="EMBL/GenBank/DDBJ databases">
        <title>Comparative genomics of metastatic and non-metastatic Leishmania guyanensis provides insights into polygenic factors involved in Leishmania RNA virus infection.</title>
        <authorList>
            <person name="Smith D."/>
            <person name="Hertz-Fowler C."/>
            <person name="Martin R."/>
            <person name="Dickens N."/>
            <person name="Fasel N."/>
            <person name="Falquet L."/>
            <person name="Beverley S."/>
            <person name="Zangger H."/>
            <person name="Calderon-Copete S."/>
            <person name="Mottram J."/>
            <person name="Xenarios I."/>
        </authorList>
    </citation>
    <scope>NUCLEOTIDE SEQUENCE</scope>
    <source>
        <strain evidence="1">MHOM/BR/75/M4147/SSU:IR2SAT-LUC</strain>
    </source>
</reference>
<gene>
    <name evidence="1" type="primary">LgM4147LRVhigh.35.02250.00470</name>
    <name evidence="1" type="ORF">BN36_3571450</name>
</gene>
<dbReference type="AlphaFoldDB" id="A0A1E1J7R7"/>
<organism evidence="1">
    <name type="scientific">Leishmania guyanensis</name>
    <dbReference type="NCBI Taxonomy" id="5670"/>
    <lineage>
        <taxon>Eukaryota</taxon>
        <taxon>Discoba</taxon>
        <taxon>Euglenozoa</taxon>
        <taxon>Kinetoplastea</taxon>
        <taxon>Metakinetoplastina</taxon>
        <taxon>Trypanosomatida</taxon>
        <taxon>Trypanosomatidae</taxon>
        <taxon>Leishmaniinae</taxon>
        <taxon>Leishmania</taxon>
        <taxon>Leishmania guyanensis species complex</taxon>
    </lineage>
</organism>
<accession>A0A1E1J7R7</accession>
<evidence type="ECO:0000313" key="1">
    <source>
        <dbReference type="EMBL" id="CCM19664.1"/>
    </source>
</evidence>
<protein>
    <submittedName>
        <fullName evidence="1">Uncharacterized protein</fullName>
    </submittedName>
</protein>
<name>A0A1E1J7R7_LEIGU</name>
<proteinExistence type="predicted"/>